<reference evidence="1 2" key="1">
    <citation type="submission" date="2017-11" db="EMBL/GenBank/DDBJ databases">
        <title>De-novo sequencing of pomegranate (Punica granatum L.) genome.</title>
        <authorList>
            <person name="Akparov Z."/>
            <person name="Amiraslanov A."/>
            <person name="Hajiyeva S."/>
            <person name="Abbasov M."/>
            <person name="Kaur K."/>
            <person name="Hamwieh A."/>
            <person name="Solovyev V."/>
            <person name="Salamov A."/>
            <person name="Braich B."/>
            <person name="Kosarev P."/>
            <person name="Mahmoud A."/>
            <person name="Hajiyev E."/>
            <person name="Babayeva S."/>
            <person name="Izzatullayeva V."/>
            <person name="Mammadov A."/>
            <person name="Mammadov A."/>
            <person name="Sharifova S."/>
            <person name="Ojaghi J."/>
            <person name="Eynullazada K."/>
            <person name="Bayramov B."/>
            <person name="Abdulazimova A."/>
            <person name="Shahmuradov I."/>
        </authorList>
    </citation>
    <scope>NUCLEOTIDE SEQUENCE [LARGE SCALE GENOMIC DNA]</scope>
    <source>
        <strain evidence="2">cv. AG2017</strain>
        <tissue evidence="1">Leaf</tissue>
    </source>
</reference>
<protein>
    <recommendedName>
        <fullName evidence="3">Xylanase inhibitor N-terminal domain-containing protein</fullName>
    </recommendedName>
</protein>
<gene>
    <name evidence="1" type="ORF">CRG98_028366</name>
</gene>
<proteinExistence type="predicted"/>
<keyword evidence="2" id="KW-1185">Reference proteome</keyword>
<dbReference type="AlphaFoldDB" id="A0A2I0J4R7"/>
<name>A0A2I0J4R7_PUNGR</name>
<accession>A0A2I0J4R7</accession>
<evidence type="ECO:0000313" key="1">
    <source>
        <dbReference type="EMBL" id="PKI51218.1"/>
    </source>
</evidence>
<organism evidence="1 2">
    <name type="scientific">Punica granatum</name>
    <name type="common">Pomegranate</name>
    <dbReference type="NCBI Taxonomy" id="22663"/>
    <lineage>
        <taxon>Eukaryota</taxon>
        <taxon>Viridiplantae</taxon>
        <taxon>Streptophyta</taxon>
        <taxon>Embryophyta</taxon>
        <taxon>Tracheophyta</taxon>
        <taxon>Spermatophyta</taxon>
        <taxon>Magnoliopsida</taxon>
        <taxon>eudicotyledons</taxon>
        <taxon>Gunneridae</taxon>
        <taxon>Pentapetalae</taxon>
        <taxon>rosids</taxon>
        <taxon>malvids</taxon>
        <taxon>Myrtales</taxon>
        <taxon>Lythraceae</taxon>
        <taxon>Punica</taxon>
    </lineage>
</organism>
<dbReference type="Proteomes" id="UP000233551">
    <property type="component" value="Unassembled WGS sequence"/>
</dbReference>
<sequence length="126" mass="13880">MELTVSDCSAPPAIPNLRNYAYGCAWASIMHNNTGSFIEIEMGLIGLGKGSASSISQVRSSFGARRFSQHMSSPVPHRLYHLEQDKLRVGHQIEGPGSRSDLGSYGTFAGFNILLLRGIIWHLYDR</sequence>
<evidence type="ECO:0000313" key="2">
    <source>
        <dbReference type="Proteomes" id="UP000233551"/>
    </source>
</evidence>
<evidence type="ECO:0008006" key="3">
    <source>
        <dbReference type="Google" id="ProtNLM"/>
    </source>
</evidence>
<dbReference type="EMBL" id="PGOL01002035">
    <property type="protein sequence ID" value="PKI51218.1"/>
    <property type="molecule type" value="Genomic_DNA"/>
</dbReference>
<comment type="caution">
    <text evidence="1">The sequence shown here is derived from an EMBL/GenBank/DDBJ whole genome shotgun (WGS) entry which is preliminary data.</text>
</comment>